<evidence type="ECO:0000256" key="1">
    <source>
        <dbReference type="SAM" id="SignalP"/>
    </source>
</evidence>
<dbReference type="InParanoid" id="B4MPZ0"/>
<dbReference type="PANTHER" id="PTHR20898">
    <property type="entry name" value="DAEDALUS ON 3-RELATED-RELATED"/>
    <property type="match status" value="1"/>
</dbReference>
<evidence type="ECO:0000313" key="3">
    <source>
        <dbReference type="Proteomes" id="UP000007798"/>
    </source>
</evidence>
<dbReference type="eggNOG" id="ENOG502RTNF">
    <property type="taxonomic scope" value="Eukaryota"/>
</dbReference>
<dbReference type="OMA" id="LMIDWVF"/>
<keyword evidence="1" id="KW-0732">Signal</keyword>
<organism evidence="3">
    <name type="scientific">Drosophila willistoni</name>
    <name type="common">Fruit fly</name>
    <dbReference type="NCBI Taxonomy" id="7260"/>
    <lineage>
        <taxon>Eukaryota</taxon>
        <taxon>Metazoa</taxon>
        <taxon>Ecdysozoa</taxon>
        <taxon>Arthropoda</taxon>
        <taxon>Hexapoda</taxon>
        <taxon>Insecta</taxon>
        <taxon>Pterygota</taxon>
        <taxon>Neoptera</taxon>
        <taxon>Endopterygota</taxon>
        <taxon>Diptera</taxon>
        <taxon>Brachycera</taxon>
        <taxon>Muscomorpha</taxon>
        <taxon>Ephydroidea</taxon>
        <taxon>Drosophilidae</taxon>
        <taxon>Drosophila</taxon>
        <taxon>Sophophora</taxon>
    </lineage>
</organism>
<protein>
    <submittedName>
        <fullName evidence="2">GK21797</fullName>
    </submittedName>
</protein>
<dbReference type="OrthoDB" id="7878548at2759"/>
<feature type="chain" id="PRO_5002818475" evidence="1">
    <location>
        <begin position="36"/>
        <end position="184"/>
    </location>
</feature>
<sequence>MALSINKNVIPEFSLKRLFLLLFLQFSAKVRMTNAVCESYNKSWVTFEQCRLKAVNRNKTIINIIATIHHPAKKIHLKLEVLKKANGYKPWLFSQVIDACAFMKRSNNPVMKMVHGFYKDFSTINHTCPYVGLQEVKDFYVRPEQMPVPLPTGDYALFLTWLFSDKPQFMTNVYFTFEEDLLKQ</sequence>
<dbReference type="EMBL" id="CH963849">
    <property type="protein sequence ID" value="EDW74179.1"/>
    <property type="molecule type" value="Genomic_DNA"/>
</dbReference>
<evidence type="ECO:0000313" key="2">
    <source>
        <dbReference type="EMBL" id="EDW74179.1"/>
    </source>
</evidence>
<dbReference type="Pfam" id="PF06477">
    <property type="entry name" value="DUF1091"/>
    <property type="match status" value="1"/>
</dbReference>
<dbReference type="SMART" id="SM00697">
    <property type="entry name" value="DM8"/>
    <property type="match status" value="1"/>
</dbReference>
<reference evidence="2 3" key="1">
    <citation type="journal article" date="2007" name="Nature">
        <title>Evolution of genes and genomes on the Drosophila phylogeny.</title>
        <authorList>
            <consortium name="Drosophila 12 Genomes Consortium"/>
            <person name="Clark A.G."/>
            <person name="Eisen M.B."/>
            <person name="Smith D.R."/>
            <person name="Bergman C.M."/>
            <person name="Oliver B."/>
            <person name="Markow T.A."/>
            <person name="Kaufman T.C."/>
            <person name="Kellis M."/>
            <person name="Gelbart W."/>
            <person name="Iyer V.N."/>
            <person name="Pollard D.A."/>
            <person name="Sackton T.B."/>
            <person name="Larracuente A.M."/>
            <person name="Singh N.D."/>
            <person name="Abad J.P."/>
            <person name="Abt D.N."/>
            <person name="Adryan B."/>
            <person name="Aguade M."/>
            <person name="Akashi H."/>
            <person name="Anderson W.W."/>
            <person name="Aquadro C.F."/>
            <person name="Ardell D.H."/>
            <person name="Arguello R."/>
            <person name="Artieri C.G."/>
            <person name="Barbash D.A."/>
            <person name="Barker D."/>
            <person name="Barsanti P."/>
            <person name="Batterham P."/>
            <person name="Batzoglou S."/>
            <person name="Begun D."/>
            <person name="Bhutkar A."/>
            <person name="Blanco E."/>
            <person name="Bosak S.A."/>
            <person name="Bradley R.K."/>
            <person name="Brand A.D."/>
            <person name="Brent M.R."/>
            <person name="Brooks A.N."/>
            <person name="Brown R.H."/>
            <person name="Butlin R.K."/>
            <person name="Caggese C."/>
            <person name="Calvi B.R."/>
            <person name="Bernardo de Carvalho A."/>
            <person name="Caspi A."/>
            <person name="Castrezana S."/>
            <person name="Celniker S.E."/>
            <person name="Chang J.L."/>
            <person name="Chapple C."/>
            <person name="Chatterji S."/>
            <person name="Chinwalla A."/>
            <person name="Civetta A."/>
            <person name="Clifton S.W."/>
            <person name="Comeron J.M."/>
            <person name="Costello J.C."/>
            <person name="Coyne J.A."/>
            <person name="Daub J."/>
            <person name="David R.G."/>
            <person name="Delcher A.L."/>
            <person name="Delehaunty K."/>
            <person name="Do C.B."/>
            <person name="Ebling H."/>
            <person name="Edwards K."/>
            <person name="Eickbush T."/>
            <person name="Evans J.D."/>
            <person name="Filipski A."/>
            <person name="Findeiss S."/>
            <person name="Freyhult E."/>
            <person name="Fulton L."/>
            <person name="Fulton R."/>
            <person name="Garcia A.C."/>
            <person name="Gardiner A."/>
            <person name="Garfield D.A."/>
            <person name="Garvin B.E."/>
            <person name="Gibson G."/>
            <person name="Gilbert D."/>
            <person name="Gnerre S."/>
            <person name="Godfrey J."/>
            <person name="Good R."/>
            <person name="Gotea V."/>
            <person name="Gravely B."/>
            <person name="Greenberg A.J."/>
            <person name="Griffiths-Jones S."/>
            <person name="Gross S."/>
            <person name="Guigo R."/>
            <person name="Gustafson E.A."/>
            <person name="Haerty W."/>
            <person name="Hahn M.W."/>
            <person name="Halligan D.L."/>
            <person name="Halpern A.L."/>
            <person name="Halter G.M."/>
            <person name="Han M.V."/>
            <person name="Heger A."/>
            <person name="Hillier L."/>
            <person name="Hinrichs A.S."/>
            <person name="Holmes I."/>
            <person name="Hoskins R.A."/>
            <person name="Hubisz M.J."/>
            <person name="Hultmark D."/>
            <person name="Huntley M.A."/>
            <person name="Jaffe D.B."/>
            <person name="Jagadeeshan S."/>
            <person name="Jeck W.R."/>
            <person name="Johnson J."/>
            <person name="Jones C.D."/>
            <person name="Jordan W.C."/>
            <person name="Karpen G.H."/>
            <person name="Kataoka E."/>
            <person name="Keightley P.D."/>
            <person name="Kheradpour P."/>
            <person name="Kirkness E.F."/>
            <person name="Koerich L.B."/>
            <person name="Kristiansen K."/>
            <person name="Kudrna D."/>
            <person name="Kulathinal R.J."/>
            <person name="Kumar S."/>
            <person name="Kwok R."/>
            <person name="Lander E."/>
            <person name="Langley C.H."/>
            <person name="Lapoint R."/>
            <person name="Lazzaro B.P."/>
            <person name="Lee S.J."/>
            <person name="Levesque L."/>
            <person name="Li R."/>
            <person name="Lin C.F."/>
            <person name="Lin M.F."/>
            <person name="Lindblad-Toh K."/>
            <person name="Llopart A."/>
            <person name="Long M."/>
            <person name="Low L."/>
            <person name="Lozovsky E."/>
            <person name="Lu J."/>
            <person name="Luo M."/>
            <person name="Machado C.A."/>
            <person name="Makalowski W."/>
            <person name="Marzo M."/>
            <person name="Matsuda M."/>
            <person name="Matzkin L."/>
            <person name="McAllister B."/>
            <person name="McBride C.S."/>
            <person name="McKernan B."/>
            <person name="McKernan K."/>
            <person name="Mendez-Lago M."/>
            <person name="Minx P."/>
            <person name="Mollenhauer M.U."/>
            <person name="Montooth K."/>
            <person name="Mount S.M."/>
            <person name="Mu X."/>
            <person name="Myers E."/>
            <person name="Negre B."/>
            <person name="Newfeld S."/>
            <person name="Nielsen R."/>
            <person name="Noor M.A."/>
            <person name="O'Grady P."/>
            <person name="Pachter L."/>
            <person name="Papaceit M."/>
            <person name="Parisi M.J."/>
            <person name="Parisi M."/>
            <person name="Parts L."/>
            <person name="Pedersen J.S."/>
            <person name="Pesole G."/>
            <person name="Phillippy A.M."/>
            <person name="Ponting C.P."/>
            <person name="Pop M."/>
            <person name="Porcelli D."/>
            <person name="Powell J.R."/>
            <person name="Prohaska S."/>
            <person name="Pruitt K."/>
            <person name="Puig M."/>
            <person name="Quesneville H."/>
            <person name="Ram K.R."/>
            <person name="Rand D."/>
            <person name="Rasmussen M.D."/>
            <person name="Reed L.K."/>
            <person name="Reenan R."/>
            <person name="Reily A."/>
            <person name="Remington K.A."/>
            <person name="Rieger T.T."/>
            <person name="Ritchie M.G."/>
            <person name="Robin C."/>
            <person name="Rogers Y.H."/>
            <person name="Rohde C."/>
            <person name="Rozas J."/>
            <person name="Rubenfield M.J."/>
            <person name="Ruiz A."/>
            <person name="Russo S."/>
            <person name="Salzberg S.L."/>
            <person name="Sanchez-Gracia A."/>
            <person name="Saranga D.J."/>
            <person name="Sato H."/>
            <person name="Schaeffer S.W."/>
            <person name="Schatz M.C."/>
            <person name="Schlenke T."/>
            <person name="Schwartz R."/>
            <person name="Segarra C."/>
            <person name="Singh R.S."/>
            <person name="Sirot L."/>
            <person name="Sirota M."/>
            <person name="Sisneros N.B."/>
            <person name="Smith C.D."/>
            <person name="Smith T.F."/>
            <person name="Spieth J."/>
            <person name="Stage D.E."/>
            <person name="Stark A."/>
            <person name="Stephan W."/>
            <person name="Strausberg R.L."/>
            <person name="Strempel S."/>
            <person name="Sturgill D."/>
            <person name="Sutton G."/>
            <person name="Sutton G.G."/>
            <person name="Tao W."/>
            <person name="Teichmann S."/>
            <person name="Tobari Y.N."/>
            <person name="Tomimura Y."/>
            <person name="Tsolas J.M."/>
            <person name="Valente V.L."/>
            <person name="Venter E."/>
            <person name="Venter J.C."/>
            <person name="Vicario S."/>
            <person name="Vieira F.G."/>
            <person name="Vilella A.J."/>
            <person name="Villasante A."/>
            <person name="Walenz B."/>
            <person name="Wang J."/>
            <person name="Wasserman M."/>
            <person name="Watts T."/>
            <person name="Wilson D."/>
            <person name="Wilson R.K."/>
            <person name="Wing R.A."/>
            <person name="Wolfner M.F."/>
            <person name="Wong A."/>
            <person name="Wong G.K."/>
            <person name="Wu C.I."/>
            <person name="Wu G."/>
            <person name="Yamamoto D."/>
            <person name="Yang H.P."/>
            <person name="Yang S.P."/>
            <person name="Yorke J.A."/>
            <person name="Yoshida K."/>
            <person name="Zdobnov E."/>
            <person name="Zhang P."/>
            <person name="Zhang Y."/>
            <person name="Zimin A.V."/>
            <person name="Baldwin J."/>
            <person name="Abdouelleil A."/>
            <person name="Abdulkadir J."/>
            <person name="Abebe A."/>
            <person name="Abera B."/>
            <person name="Abreu J."/>
            <person name="Acer S.C."/>
            <person name="Aftuck L."/>
            <person name="Alexander A."/>
            <person name="An P."/>
            <person name="Anderson E."/>
            <person name="Anderson S."/>
            <person name="Arachi H."/>
            <person name="Azer M."/>
            <person name="Bachantsang P."/>
            <person name="Barry A."/>
            <person name="Bayul T."/>
            <person name="Berlin A."/>
            <person name="Bessette D."/>
            <person name="Bloom T."/>
            <person name="Blye J."/>
            <person name="Boguslavskiy L."/>
            <person name="Bonnet C."/>
            <person name="Boukhgalter B."/>
            <person name="Bourzgui I."/>
            <person name="Brown A."/>
            <person name="Cahill P."/>
            <person name="Channer S."/>
            <person name="Cheshatsang Y."/>
            <person name="Chuda L."/>
            <person name="Citroen M."/>
            <person name="Collymore A."/>
            <person name="Cooke P."/>
            <person name="Costello M."/>
            <person name="D'Aco K."/>
            <person name="Daza R."/>
            <person name="De Haan G."/>
            <person name="DeGray S."/>
            <person name="DeMaso C."/>
            <person name="Dhargay N."/>
            <person name="Dooley K."/>
            <person name="Dooley E."/>
            <person name="Doricent M."/>
            <person name="Dorje P."/>
            <person name="Dorjee K."/>
            <person name="Dupes A."/>
            <person name="Elong R."/>
            <person name="Falk J."/>
            <person name="Farina A."/>
            <person name="Faro S."/>
            <person name="Ferguson D."/>
            <person name="Fisher S."/>
            <person name="Foley C.D."/>
            <person name="Franke A."/>
            <person name="Friedrich D."/>
            <person name="Gadbois L."/>
            <person name="Gearin G."/>
            <person name="Gearin C.R."/>
            <person name="Giannoukos G."/>
            <person name="Goode T."/>
            <person name="Graham J."/>
            <person name="Grandbois E."/>
            <person name="Grewal S."/>
            <person name="Gyaltsen K."/>
            <person name="Hafez N."/>
            <person name="Hagos B."/>
            <person name="Hall J."/>
            <person name="Henson C."/>
            <person name="Hollinger A."/>
            <person name="Honan T."/>
            <person name="Huard M.D."/>
            <person name="Hughes L."/>
            <person name="Hurhula B."/>
            <person name="Husby M.E."/>
            <person name="Kamat A."/>
            <person name="Kanga B."/>
            <person name="Kashin S."/>
            <person name="Khazanovich D."/>
            <person name="Kisner P."/>
            <person name="Lance K."/>
            <person name="Lara M."/>
            <person name="Lee W."/>
            <person name="Lennon N."/>
            <person name="Letendre F."/>
            <person name="LeVine R."/>
            <person name="Lipovsky A."/>
            <person name="Liu X."/>
            <person name="Liu J."/>
            <person name="Liu S."/>
            <person name="Lokyitsang T."/>
            <person name="Lokyitsang Y."/>
            <person name="Lubonja R."/>
            <person name="Lui A."/>
            <person name="MacDonald P."/>
            <person name="Magnisalis V."/>
            <person name="Maru K."/>
            <person name="Matthews C."/>
            <person name="McCusker W."/>
            <person name="McDonough S."/>
            <person name="Mehta T."/>
            <person name="Meldrim J."/>
            <person name="Meneus L."/>
            <person name="Mihai O."/>
            <person name="Mihalev A."/>
            <person name="Mihova T."/>
            <person name="Mittelman R."/>
            <person name="Mlenga V."/>
            <person name="Montmayeur A."/>
            <person name="Mulrain L."/>
            <person name="Navidi A."/>
            <person name="Naylor J."/>
            <person name="Negash T."/>
            <person name="Nguyen T."/>
            <person name="Nguyen N."/>
            <person name="Nicol R."/>
            <person name="Norbu C."/>
            <person name="Norbu N."/>
            <person name="Novod N."/>
            <person name="O'Neill B."/>
            <person name="Osman S."/>
            <person name="Markiewicz E."/>
            <person name="Oyono O.L."/>
            <person name="Patti C."/>
            <person name="Phunkhang P."/>
            <person name="Pierre F."/>
            <person name="Priest M."/>
            <person name="Raghuraman S."/>
            <person name="Rege F."/>
            <person name="Reyes R."/>
            <person name="Rise C."/>
            <person name="Rogov P."/>
            <person name="Ross K."/>
            <person name="Ryan E."/>
            <person name="Settipalli S."/>
            <person name="Shea T."/>
            <person name="Sherpa N."/>
            <person name="Shi L."/>
            <person name="Shih D."/>
            <person name="Sparrow T."/>
            <person name="Spaulding J."/>
            <person name="Stalker J."/>
            <person name="Stange-Thomann N."/>
            <person name="Stavropoulos S."/>
            <person name="Stone C."/>
            <person name="Strader C."/>
            <person name="Tesfaye S."/>
            <person name="Thomson T."/>
            <person name="Thoulutsang Y."/>
            <person name="Thoulutsang D."/>
            <person name="Topham K."/>
            <person name="Topping I."/>
            <person name="Tsamla T."/>
            <person name="Vassiliev H."/>
            <person name="Vo A."/>
            <person name="Wangchuk T."/>
            <person name="Wangdi T."/>
            <person name="Weiand M."/>
            <person name="Wilkinson J."/>
            <person name="Wilson A."/>
            <person name="Yadav S."/>
            <person name="Young G."/>
            <person name="Yu Q."/>
            <person name="Zembek L."/>
            <person name="Zhong D."/>
            <person name="Zimmer A."/>
            <person name="Zwirko Z."/>
            <person name="Jaffe D.B."/>
            <person name="Alvarez P."/>
            <person name="Brockman W."/>
            <person name="Butler J."/>
            <person name="Chin C."/>
            <person name="Gnerre S."/>
            <person name="Grabherr M."/>
            <person name="Kleber M."/>
            <person name="Mauceli E."/>
            <person name="MacCallum I."/>
        </authorList>
    </citation>
    <scope>NUCLEOTIDE SEQUENCE [LARGE SCALE GENOMIC DNA]</scope>
    <source>
        <strain evidence="3">Tucson 14030-0811.24</strain>
    </source>
</reference>
<dbReference type="PhylomeDB" id="B4MPZ0"/>
<proteinExistence type="predicted"/>
<accession>B4MPZ0</accession>
<name>B4MPZ0_DROWI</name>
<keyword evidence="3" id="KW-1185">Reference proteome</keyword>
<gene>
    <name evidence="2" type="primary">Dwil\GK21797</name>
    <name evidence="2" type="ORF">Dwil_GK21797</name>
</gene>
<dbReference type="AlphaFoldDB" id="B4MPZ0"/>
<dbReference type="HOGENOM" id="CLU_116900_0_1_1"/>
<dbReference type="InterPro" id="IPR010512">
    <property type="entry name" value="DUF1091"/>
</dbReference>
<dbReference type="PANTHER" id="PTHR20898:SF0">
    <property type="entry name" value="DAEDALUS ON 3-RELATED"/>
    <property type="match status" value="1"/>
</dbReference>
<feature type="signal peptide" evidence="1">
    <location>
        <begin position="1"/>
        <end position="35"/>
    </location>
</feature>
<dbReference type="Proteomes" id="UP000007798">
    <property type="component" value="Unassembled WGS sequence"/>
</dbReference>